<dbReference type="EMBL" id="FMHG01000001">
    <property type="protein sequence ID" value="SCJ80113.1"/>
    <property type="molecule type" value="Genomic_DNA"/>
</dbReference>
<dbReference type="Gene3D" id="3.40.50.2000">
    <property type="entry name" value="Glycogen Phosphorylase B"/>
    <property type="match status" value="2"/>
</dbReference>
<organism evidence="3">
    <name type="scientific">uncultured Anaerotruncus sp</name>
    <dbReference type="NCBI Taxonomy" id="905011"/>
    <lineage>
        <taxon>Bacteria</taxon>
        <taxon>Bacillati</taxon>
        <taxon>Bacillota</taxon>
        <taxon>Clostridia</taxon>
        <taxon>Eubacteriales</taxon>
        <taxon>Oscillospiraceae</taxon>
        <taxon>Anaerotruncus</taxon>
        <taxon>environmental samples</taxon>
    </lineage>
</organism>
<accession>A0A1C6JDA4</accession>
<gene>
    <name evidence="3" type="primary">pimB</name>
    <name evidence="3" type="ORF">SAMEA3545359_02111</name>
</gene>
<keyword evidence="3" id="KW-0328">Glycosyltransferase</keyword>
<dbReference type="EC" id="2.4.1.57" evidence="3"/>
<dbReference type="InterPro" id="IPR001296">
    <property type="entry name" value="Glyco_trans_1"/>
</dbReference>
<sequence>MPTKNLEEDLFHVKKVLFVSHTANFSKFNRPFMRWFQEQGYTVHYASAGEEQVLDCDRHFVIPFERSPFSLKNVQAYRQLKQVIDRENYKLIHCHTPVGGVVTRLAARQARKRGTKVLYTAHGFHFFKGAPLKNWLLFYPVEKWMARYTDCLIVMNEEDFATAEHKRFPAGHIEKIDGVGVDLTKFSPVLTEQKNSLRKQYGYAEKDFILIYIAEFIPRKNHAFILSQLPQMKKKIGDLRVIFAGKGDLLEESKQRAKELGVDDICAFLGYRRDVDALLDISDVLISSSRQEGLPINVIEGMACGLPIVCAKIRGQVDVIVDGENGFLYDVDDENGFCRAICDLYEDPSMRTAIGKRNTIDVQKYALDRAVESMADIYRSFLEE</sequence>
<name>A0A1C6JDA4_9FIRM</name>
<protein>
    <submittedName>
        <fullName evidence="3">GDP-mannose-dependent alpha-(1-6)-phosphatidylinositol monomannoside mannosyltransferase</fullName>
        <ecNumber evidence="3">2.4.1.57</ecNumber>
    </submittedName>
</protein>
<evidence type="ECO:0000313" key="3">
    <source>
        <dbReference type="EMBL" id="SCJ80113.1"/>
    </source>
</evidence>
<dbReference type="PANTHER" id="PTHR12526">
    <property type="entry name" value="GLYCOSYLTRANSFERASE"/>
    <property type="match status" value="1"/>
</dbReference>
<dbReference type="GO" id="GO:0016757">
    <property type="term" value="F:glycosyltransferase activity"/>
    <property type="evidence" value="ECO:0007669"/>
    <property type="project" value="UniProtKB-KW"/>
</dbReference>
<dbReference type="Pfam" id="PF13477">
    <property type="entry name" value="Glyco_trans_4_2"/>
    <property type="match status" value="1"/>
</dbReference>
<dbReference type="PANTHER" id="PTHR12526:SF630">
    <property type="entry name" value="GLYCOSYLTRANSFERASE"/>
    <property type="match status" value="1"/>
</dbReference>
<feature type="domain" description="Glycosyl transferase family 1" evidence="1">
    <location>
        <begin position="194"/>
        <end position="357"/>
    </location>
</feature>
<dbReference type="AlphaFoldDB" id="A0A1C6JDA4"/>
<keyword evidence="3" id="KW-0808">Transferase</keyword>
<proteinExistence type="predicted"/>
<evidence type="ECO:0000259" key="2">
    <source>
        <dbReference type="Pfam" id="PF13477"/>
    </source>
</evidence>
<feature type="domain" description="Glycosyltransferase subfamily 4-like N-terminal" evidence="2">
    <location>
        <begin position="15"/>
        <end position="155"/>
    </location>
</feature>
<dbReference type="InterPro" id="IPR028098">
    <property type="entry name" value="Glyco_trans_4-like_N"/>
</dbReference>
<dbReference type="CDD" id="cd03808">
    <property type="entry name" value="GT4_CapM-like"/>
    <property type="match status" value="1"/>
</dbReference>
<evidence type="ECO:0000259" key="1">
    <source>
        <dbReference type="Pfam" id="PF00534"/>
    </source>
</evidence>
<dbReference type="Pfam" id="PF00534">
    <property type="entry name" value="Glycos_transf_1"/>
    <property type="match status" value="1"/>
</dbReference>
<dbReference type="SUPFAM" id="SSF53756">
    <property type="entry name" value="UDP-Glycosyltransferase/glycogen phosphorylase"/>
    <property type="match status" value="1"/>
</dbReference>
<reference evidence="3" key="1">
    <citation type="submission" date="2015-09" db="EMBL/GenBank/DDBJ databases">
        <authorList>
            <consortium name="Pathogen Informatics"/>
        </authorList>
    </citation>
    <scope>NUCLEOTIDE SEQUENCE</scope>
    <source>
        <strain evidence="3">2789STDY5834896</strain>
    </source>
</reference>